<reference evidence="1" key="1">
    <citation type="submission" date="2022-10" db="EMBL/GenBank/DDBJ databases">
        <title>Culturing micro-colonial fungi from biological soil crusts in the Mojave desert and describing Neophaeococcomyces mojavensis, and introducing the new genera and species Taxawa tesnikishii.</title>
        <authorList>
            <person name="Kurbessoian T."/>
            <person name="Stajich J.E."/>
        </authorList>
    </citation>
    <scope>NUCLEOTIDE SEQUENCE</scope>
    <source>
        <strain evidence="1">JES_112</strain>
    </source>
</reference>
<dbReference type="Proteomes" id="UP001172386">
    <property type="component" value="Unassembled WGS sequence"/>
</dbReference>
<name>A0ACC3A2L6_9EURO</name>
<comment type="caution">
    <text evidence="1">The sequence shown here is derived from an EMBL/GenBank/DDBJ whole genome shotgun (WGS) entry which is preliminary data.</text>
</comment>
<organism evidence="1 2">
    <name type="scientific">Neophaeococcomyces mojaviensis</name>
    <dbReference type="NCBI Taxonomy" id="3383035"/>
    <lineage>
        <taxon>Eukaryota</taxon>
        <taxon>Fungi</taxon>
        <taxon>Dikarya</taxon>
        <taxon>Ascomycota</taxon>
        <taxon>Pezizomycotina</taxon>
        <taxon>Eurotiomycetes</taxon>
        <taxon>Chaetothyriomycetidae</taxon>
        <taxon>Chaetothyriales</taxon>
        <taxon>Chaetothyriales incertae sedis</taxon>
        <taxon>Neophaeococcomyces</taxon>
    </lineage>
</organism>
<gene>
    <name evidence="1" type="ORF">H2198_006524</name>
</gene>
<sequence>MASIIVPDYEVKALLKPSEVLKSNNKLKDEVSSAFSIEPGTKKMKIQFLDTKQQHIYEKGWNLRIRKLEDDDEFELTYKKRYLVGDGYSSNTEGNIKAASKTAEQDGFDSTTNYEAQVELGYKKQTLSISRDEDVDTDPEGMNLPPVEESRKLLIKKAPKKFKNWSRDNWGTDHLADSIVYGPVDAKRTEGTWEGFGVFVEVWFIKKSKTDASLEPIVEVSFKTPDLKKALEGHVKLVEYLQNKGWLLPEDSFRTRLILERYG</sequence>
<evidence type="ECO:0000313" key="1">
    <source>
        <dbReference type="EMBL" id="KAJ9654444.1"/>
    </source>
</evidence>
<protein>
    <submittedName>
        <fullName evidence="1">Uncharacterized protein</fullName>
    </submittedName>
</protein>
<evidence type="ECO:0000313" key="2">
    <source>
        <dbReference type="Proteomes" id="UP001172386"/>
    </source>
</evidence>
<proteinExistence type="predicted"/>
<dbReference type="EMBL" id="JAPDRQ010000121">
    <property type="protein sequence ID" value="KAJ9654444.1"/>
    <property type="molecule type" value="Genomic_DNA"/>
</dbReference>
<keyword evidence="2" id="KW-1185">Reference proteome</keyword>
<accession>A0ACC3A2L6</accession>